<organism evidence="3 4">
    <name type="scientific">Jejudonia soesokkakensis</name>
    <dbReference type="NCBI Taxonomy" id="1323432"/>
    <lineage>
        <taxon>Bacteria</taxon>
        <taxon>Pseudomonadati</taxon>
        <taxon>Bacteroidota</taxon>
        <taxon>Flavobacteriia</taxon>
        <taxon>Flavobacteriales</taxon>
        <taxon>Flavobacteriaceae</taxon>
        <taxon>Jejudonia</taxon>
    </lineage>
</organism>
<feature type="signal peptide" evidence="1">
    <location>
        <begin position="1"/>
        <end position="23"/>
    </location>
</feature>
<evidence type="ECO:0000313" key="4">
    <source>
        <dbReference type="Proteomes" id="UP001596415"/>
    </source>
</evidence>
<evidence type="ECO:0000259" key="2">
    <source>
        <dbReference type="PROSITE" id="PS50213"/>
    </source>
</evidence>
<evidence type="ECO:0000313" key="3">
    <source>
        <dbReference type="EMBL" id="MFC7358335.1"/>
    </source>
</evidence>
<dbReference type="PROSITE" id="PS51257">
    <property type="entry name" value="PROKAR_LIPOPROTEIN"/>
    <property type="match status" value="1"/>
</dbReference>
<evidence type="ECO:0000256" key="1">
    <source>
        <dbReference type="SAM" id="SignalP"/>
    </source>
</evidence>
<comment type="caution">
    <text evidence="3">The sequence shown here is derived from an EMBL/GenBank/DDBJ whole genome shotgun (WGS) entry which is preliminary data.</text>
</comment>
<protein>
    <submittedName>
        <fullName evidence="3">Fasciclin domain-containing protein</fullName>
    </submittedName>
</protein>
<reference evidence="4" key="1">
    <citation type="journal article" date="2019" name="Int. J. Syst. Evol. Microbiol.">
        <title>The Global Catalogue of Microorganisms (GCM) 10K type strain sequencing project: providing services to taxonomists for standard genome sequencing and annotation.</title>
        <authorList>
            <consortium name="The Broad Institute Genomics Platform"/>
            <consortium name="The Broad Institute Genome Sequencing Center for Infectious Disease"/>
            <person name="Wu L."/>
            <person name="Ma J."/>
        </authorList>
    </citation>
    <scope>NUCLEOTIDE SEQUENCE [LARGE SCALE GENOMIC DNA]</scope>
    <source>
        <strain evidence="4">CGMCC 1.16306</strain>
    </source>
</reference>
<dbReference type="RefSeq" id="WP_380218297.1">
    <property type="nucleotide sequence ID" value="NZ_JBHTBN010000006.1"/>
</dbReference>
<sequence length="183" mass="20828">MKNYFYRFIVGFLLVFLSCKQNAASPDIKTPSRVVQDSTPLEKQIIQNNLMDRLHAREELKYFARGIDSSELSEILRKEEGPFTIFALLNSEIDTLTSPKNFQKYLIKEKITTAMMVQRNRKYDGGYKLKTVYGELLTVAKAGDSILLLTKVGDTLLMGQSDILANNGIIHFVSTFKKHSPLE</sequence>
<feature type="chain" id="PRO_5046086356" evidence="1">
    <location>
        <begin position="24"/>
        <end position="183"/>
    </location>
</feature>
<dbReference type="Proteomes" id="UP001596415">
    <property type="component" value="Unassembled WGS sequence"/>
</dbReference>
<feature type="domain" description="FAS1" evidence="2">
    <location>
        <begin position="47"/>
        <end position="177"/>
    </location>
</feature>
<name>A0ABW2MXL2_9FLAO</name>
<dbReference type="InterPro" id="IPR036378">
    <property type="entry name" value="FAS1_dom_sf"/>
</dbReference>
<proteinExistence type="predicted"/>
<accession>A0ABW2MXL2</accession>
<dbReference type="InterPro" id="IPR000782">
    <property type="entry name" value="FAS1_domain"/>
</dbReference>
<keyword evidence="1" id="KW-0732">Signal</keyword>
<dbReference type="PROSITE" id="PS50213">
    <property type="entry name" value="FAS1"/>
    <property type="match status" value="1"/>
</dbReference>
<gene>
    <name evidence="3" type="ORF">ACFQO1_11600</name>
</gene>
<dbReference type="SUPFAM" id="SSF82153">
    <property type="entry name" value="FAS1 domain"/>
    <property type="match status" value="1"/>
</dbReference>
<keyword evidence="4" id="KW-1185">Reference proteome</keyword>
<dbReference type="Gene3D" id="2.30.180.10">
    <property type="entry name" value="FAS1 domain"/>
    <property type="match status" value="1"/>
</dbReference>
<dbReference type="EMBL" id="JBHTBN010000006">
    <property type="protein sequence ID" value="MFC7358335.1"/>
    <property type="molecule type" value="Genomic_DNA"/>
</dbReference>